<protein>
    <submittedName>
        <fullName evidence="2">Uncharacterized protein</fullName>
    </submittedName>
</protein>
<evidence type="ECO:0000313" key="3">
    <source>
        <dbReference type="Proteomes" id="UP001174694"/>
    </source>
</evidence>
<dbReference type="Proteomes" id="UP001174694">
    <property type="component" value="Unassembled WGS sequence"/>
</dbReference>
<comment type="caution">
    <text evidence="2">The sequence shown here is derived from an EMBL/GenBank/DDBJ whole genome shotgun (WGS) entry which is preliminary data.</text>
</comment>
<reference evidence="2" key="1">
    <citation type="submission" date="2022-07" db="EMBL/GenBank/DDBJ databases">
        <title>Fungi with potential for degradation of polypropylene.</title>
        <authorList>
            <person name="Gostincar C."/>
        </authorList>
    </citation>
    <scope>NUCLEOTIDE SEQUENCE</scope>
    <source>
        <strain evidence="2">EXF-13308</strain>
    </source>
</reference>
<dbReference type="Gene3D" id="3.60.130.30">
    <property type="match status" value="1"/>
</dbReference>
<name>A0AA38RUI1_9PEZI</name>
<organism evidence="2 3">
    <name type="scientific">Pleurostoma richardsiae</name>
    <dbReference type="NCBI Taxonomy" id="41990"/>
    <lineage>
        <taxon>Eukaryota</taxon>
        <taxon>Fungi</taxon>
        <taxon>Dikarya</taxon>
        <taxon>Ascomycota</taxon>
        <taxon>Pezizomycotina</taxon>
        <taxon>Sordariomycetes</taxon>
        <taxon>Sordariomycetidae</taxon>
        <taxon>Calosphaeriales</taxon>
        <taxon>Pleurostomataceae</taxon>
        <taxon>Pleurostoma</taxon>
    </lineage>
</organism>
<evidence type="ECO:0000256" key="1">
    <source>
        <dbReference type="SAM" id="MobiDB-lite"/>
    </source>
</evidence>
<sequence length="460" mass="51461">MPFSPVKPLQELTDAQRQRKNLVDLAQPEDERMFDVLEPLFEELIARNASEDDQVNSIQALLQSIPTSPFKDIVETLAKDRRYTTAKYNPQETVITFQLGSLSEEYWLHLSPEGRAAARHAASSENINGSPFKANLELVKANWQDVWNTKRYPDYFRTYLLDQKAGVNVWESKRTSVSSSIETVESPSPTSSISPNCSWASTPQTHVVNRNIWTVHPGLDPSEATVDTLPNAKMAVAHYGCWAATGDPHGRRLSRTRDSTFIRSWGYQEYPRQLFPKFCRSDCLEILKSVDDNIKITTDEEDFLSLFALGVNGHTQRHKDRNDIAGVLAGLCTLGRYTGGHLCLPQLGIKVPYQLGACALIRGTAINDLVQDYSGLRFFLIGTNHESIKRHAFRKMGRLPPLPPRGSGGDTPDEDDEALMETTCVNMGDDRGDDIEYTNKEVHGPAVLWQESSSEASAMS</sequence>
<dbReference type="EMBL" id="JANBVO010000012">
    <property type="protein sequence ID" value="KAJ9148693.1"/>
    <property type="molecule type" value="Genomic_DNA"/>
</dbReference>
<keyword evidence="3" id="KW-1185">Reference proteome</keyword>
<feature type="region of interest" description="Disordered" evidence="1">
    <location>
        <begin position="396"/>
        <end position="418"/>
    </location>
</feature>
<evidence type="ECO:0000313" key="2">
    <source>
        <dbReference type="EMBL" id="KAJ9148693.1"/>
    </source>
</evidence>
<proteinExistence type="predicted"/>
<gene>
    <name evidence="2" type="ORF">NKR23_g5000</name>
</gene>
<accession>A0AA38RUI1</accession>
<dbReference type="AlphaFoldDB" id="A0AA38RUI1"/>